<dbReference type="EMBL" id="JAMTCP010000003">
    <property type="protein sequence ID" value="MCP2257329.1"/>
    <property type="molecule type" value="Genomic_DNA"/>
</dbReference>
<name>A0ABT1HP85_STRSD</name>
<feature type="region of interest" description="Disordered" evidence="1">
    <location>
        <begin position="1"/>
        <end position="41"/>
    </location>
</feature>
<proteinExistence type="predicted"/>
<reference evidence="2 3" key="1">
    <citation type="submission" date="2022-06" db="EMBL/GenBank/DDBJ databases">
        <title>Genomic Encyclopedia of Archaeal and Bacterial Type Strains, Phase II (KMG-II): from individual species to whole genera.</title>
        <authorList>
            <person name="Goeker M."/>
        </authorList>
    </citation>
    <scope>NUCLEOTIDE SEQUENCE [LARGE SCALE GENOMIC DNA]</scope>
    <source>
        <strain evidence="2 3">DSM 40477</strain>
    </source>
</reference>
<comment type="caution">
    <text evidence="2">The sequence shown here is derived from an EMBL/GenBank/DDBJ whole genome shotgun (WGS) entry which is preliminary data.</text>
</comment>
<protein>
    <submittedName>
        <fullName evidence="2">Uncharacterized protein</fullName>
    </submittedName>
</protein>
<feature type="compositionally biased region" description="Low complexity" evidence="1">
    <location>
        <begin position="1"/>
        <end position="23"/>
    </location>
</feature>
<dbReference type="Proteomes" id="UP001205311">
    <property type="component" value="Unassembled WGS sequence"/>
</dbReference>
<accession>A0ABT1HP85</accession>
<evidence type="ECO:0000256" key="1">
    <source>
        <dbReference type="SAM" id="MobiDB-lite"/>
    </source>
</evidence>
<organism evidence="2 3">
    <name type="scientific">Streptoalloteichus tenebrarius (strain ATCC 17920 / DSM 40477 / JCM 4838 / CBS 697.72 / NBRC 16177 / NCIMB 11028 / NRRL B-12390 / A12253. 1 / ISP 5477)</name>
    <name type="common">Streptomyces tenebrarius</name>
    <dbReference type="NCBI Taxonomy" id="1933"/>
    <lineage>
        <taxon>Bacteria</taxon>
        <taxon>Bacillati</taxon>
        <taxon>Actinomycetota</taxon>
        <taxon>Actinomycetes</taxon>
        <taxon>Pseudonocardiales</taxon>
        <taxon>Pseudonocardiaceae</taxon>
        <taxon>Streptoalloteichus</taxon>
    </lineage>
</organism>
<sequence length="41" mass="4178">MSRSAVPVARPRGAPAGDGAAPKRPVPADATHHPDPPTLVR</sequence>
<gene>
    <name evidence="2" type="ORF">LX15_001014</name>
</gene>
<evidence type="ECO:0000313" key="3">
    <source>
        <dbReference type="Proteomes" id="UP001205311"/>
    </source>
</evidence>
<evidence type="ECO:0000313" key="2">
    <source>
        <dbReference type="EMBL" id="MCP2257329.1"/>
    </source>
</evidence>
<keyword evidence="3" id="KW-1185">Reference proteome</keyword>